<dbReference type="InterPro" id="IPR050508">
    <property type="entry name" value="Methyltransf_Superfamily"/>
</dbReference>
<gene>
    <name evidence="2" type="ORF">GCM10022399_09770</name>
</gene>
<reference evidence="3" key="1">
    <citation type="journal article" date="2019" name="Int. J. Syst. Evol. Microbiol.">
        <title>The Global Catalogue of Microorganisms (GCM) 10K type strain sequencing project: providing services to taxonomists for standard genome sequencing and annotation.</title>
        <authorList>
            <consortium name="The Broad Institute Genomics Platform"/>
            <consortium name="The Broad Institute Genome Sequencing Center for Infectious Disease"/>
            <person name="Wu L."/>
            <person name="Ma J."/>
        </authorList>
    </citation>
    <scope>NUCLEOTIDE SEQUENCE [LARGE SCALE GENOMIC DNA]</scope>
    <source>
        <strain evidence="3">JCM 17125</strain>
    </source>
</reference>
<keyword evidence="2" id="KW-0489">Methyltransferase</keyword>
<dbReference type="PANTHER" id="PTHR42912">
    <property type="entry name" value="METHYLTRANSFERASE"/>
    <property type="match status" value="1"/>
</dbReference>
<sequence length="224" mass="24115">MTEPLHATEPIHVTETRAAYDTVAVDYARLLEGELARSPLDRALLGHFAELVTLEGGGPVVDVGCGPGRITGHLATLGLDVSGIDLSPGMVAEARRRHPDIDFRTGSLAGLGLAEGSVAGVVAWYSVIHTPPALLPEVIAELHRVIRPNGLLLLAFQAGGFSVRHERAYGHEVTFEAHRHDADDVTSQLVDAGFRVTVRTERARQGQEKTPQAFLLARRGPFED</sequence>
<dbReference type="Pfam" id="PF13649">
    <property type="entry name" value="Methyltransf_25"/>
    <property type="match status" value="1"/>
</dbReference>
<dbReference type="SUPFAM" id="SSF53335">
    <property type="entry name" value="S-adenosyl-L-methionine-dependent methyltransferases"/>
    <property type="match status" value="1"/>
</dbReference>
<dbReference type="PANTHER" id="PTHR42912:SF95">
    <property type="entry name" value="METHYLTRANSFERASE TYPE 11 DOMAIN-CONTAINING PROTEIN"/>
    <property type="match status" value="1"/>
</dbReference>
<dbReference type="GO" id="GO:0008168">
    <property type="term" value="F:methyltransferase activity"/>
    <property type="evidence" value="ECO:0007669"/>
    <property type="project" value="UniProtKB-KW"/>
</dbReference>
<keyword evidence="3" id="KW-1185">Reference proteome</keyword>
<proteinExistence type="predicted"/>
<comment type="caution">
    <text evidence="2">The sequence shown here is derived from an EMBL/GenBank/DDBJ whole genome shotgun (WGS) entry which is preliminary data.</text>
</comment>
<protein>
    <submittedName>
        <fullName evidence="2">Class I SAM-dependent methyltransferase</fullName>
    </submittedName>
</protein>
<dbReference type="InterPro" id="IPR041698">
    <property type="entry name" value="Methyltransf_25"/>
</dbReference>
<dbReference type="Proteomes" id="UP001501468">
    <property type="component" value="Unassembled WGS sequence"/>
</dbReference>
<organism evidence="2 3">
    <name type="scientific">Terrabacter ginsenosidimutans</name>
    <dbReference type="NCBI Taxonomy" id="490575"/>
    <lineage>
        <taxon>Bacteria</taxon>
        <taxon>Bacillati</taxon>
        <taxon>Actinomycetota</taxon>
        <taxon>Actinomycetes</taxon>
        <taxon>Micrococcales</taxon>
        <taxon>Intrasporangiaceae</taxon>
        <taxon>Terrabacter</taxon>
    </lineage>
</organism>
<dbReference type="Gene3D" id="3.40.50.150">
    <property type="entry name" value="Vaccinia Virus protein VP39"/>
    <property type="match status" value="1"/>
</dbReference>
<evidence type="ECO:0000313" key="3">
    <source>
        <dbReference type="Proteomes" id="UP001501468"/>
    </source>
</evidence>
<name>A0ABP7CVD9_9MICO</name>
<dbReference type="GO" id="GO:0032259">
    <property type="term" value="P:methylation"/>
    <property type="evidence" value="ECO:0007669"/>
    <property type="project" value="UniProtKB-KW"/>
</dbReference>
<evidence type="ECO:0000259" key="1">
    <source>
        <dbReference type="Pfam" id="PF13649"/>
    </source>
</evidence>
<keyword evidence="2" id="KW-0808">Transferase</keyword>
<dbReference type="EMBL" id="BAABDC010000001">
    <property type="protein sequence ID" value="GAA3695272.1"/>
    <property type="molecule type" value="Genomic_DNA"/>
</dbReference>
<dbReference type="RefSeq" id="WP_344942344.1">
    <property type="nucleotide sequence ID" value="NZ_BAABDC010000001.1"/>
</dbReference>
<dbReference type="CDD" id="cd02440">
    <property type="entry name" value="AdoMet_MTases"/>
    <property type="match status" value="1"/>
</dbReference>
<dbReference type="InterPro" id="IPR029063">
    <property type="entry name" value="SAM-dependent_MTases_sf"/>
</dbReference>
<evidence type="ECO:0000313" key="2">
    <source>
        <dbReference type="EMBL" id="GAA3695272.1"/>
    </source>
</evidence>
<accession>A0ABP7CVD9</accession>
<feature type="domain" description="Methyltransferase" evidence="1">
    <location>
        <begin position="60"/>
        <end position="150"/>
    </location>
</feature>